<protein>
    <submittedName>
        <fullName evidence="1">Uncharacterized protein</fullName>
    </submittedName>
</protein>
<sequence length="199" mass="21206">MSSHISREDEETCSNRATSGSSDIGSDDLGSTHTGLLSSEPRPQRPMTRRFLQDLHASTGRAAREISSLGSSSLRGLTPPPLPPAMLPSKKRSLGEVLGDESPPEKDKMSVEIDQLAGGGPSRPHALAAGPSGTQSVMSIQSHRRKKSKASGEELTFRMPPRGTRGSAMDSDGPGDKSPERRSERVYDASRVGNRETSS</sequence>
<organism evidence="1 2">
    <name type="scientific">Lasiodiplodia mahajangana</name>
    <dbReference type="NCBI Taxonomy" id="1108764"/>
    <lineage>
        <taxon>Eukaryota</taxon>
        <taxon>Fungi</taxon>
        <taxon>Dikarya</taxon>
        <taxon>Ascomycota</taxon>
        <taxon>Pezizomycotina</taxon>
        <taxon>Dothideomycetes</taxon>
        <taxon>Dothideomycetes incertae sedis</taxon>
        <taxon>Botryosphaeriales</taxon>
        <taxon>Botryosphaeriaceae</taxon>
        <taxon>Lasiodiplodia</taxon>
    </lineage>
</organism>
<gene>
    <name evidence="1" type="ORF">O1611_g1905</name>
</gene>
<name>A0ACC2JW25_9PEZI</name>
<reference evidence="1" key="1">
    <citation type="submission" date="2022-12" db="EMBL/GenBank/DDBJ databases">
        <title>Genome Sequence of Lasiodiplodia mahajangana.</title>
        <authorList>
            <person name="Buettner E."/>
        </authorList>
    </citation>
    <scope>NUCLEOTIDE SEQUENCE</scope>
    <source>
        <strain evidence="1">VT137</strain>
    </source>
</reference>
<accession>A0ACC2JW25</accession>
<comment type="caution">
    <text evidence="1">The sequence shown here is derived from an EMBL/GenBank/DDBJ whole genome shotgun (WGS) entry which is preliminary data.</text>
</comment>
<evidence type="ECO:0000313" key="2">
    <source>
        <dbReference type="Proteomes" id="UP001153332"/>
    </source>
</evidence>
<proteinExistence type="predicted"/>
<keyword evidence="2" id="KW-1185">Reference proteome</keyword>
<dbReference type="Proteomes" id="UP001153332">
    <property type="component" value="Unassembled WGS sequence"/>
</dbReference>
<evidence type="ECO:0000313" key="1">
    <source>
        <dbReference type="EMBL" id="KAJ8131721.1"/>
    </source>
</evidence>
<dbReference type="EMBL" id="JAPUUL010000240">
    <property type="protein sequence ID" value="KAJ8131721.1"/>
    <property type="molecule type" value="Genomic_DNA"/>
</dbReference>